<reference evidence="1 2" key="1">
    <citation type="submission" date="2016-11" db="EMBL/GenBank/DDBJ databases">
        <title>Rahnella oryzae sp. nov., isolated from rice root.</title>
        <authorList>
            <person name="Zhang X.-X."/>
            <person name="Zhang J."/>
        </authorList>
    </citation>
    <scope>NUCLEOTIDE SEQUENCE [LARGE SCALE GENOMIC DNA]</scope>
    <source>
        <strain evidence="1 2">J11-6</strain>
    </source>
</reference>
<dbReference type="SUPFAM" id="SSF54637">
    <property type="entry name" value="Thioesterase/thiol ester dehydrase-isomerase"/>
    <property type="match status" value="1"/>
</dbReference>
<evidence type="ECO:0000313" key="2">
    <source>
        <dbReference type="Proteomes" id="UP000216021"/>
    </source>
</evidence>
<evidence type="ECO:0000313" key="1">
    <source>
        <dbReference type="EMBL" id="OMQ20382.1"/>
    </source>
</evidence>
<accession>A0A1S8CEU8</accession>
<comment type="caution">
    <text evidence="1">The sequence shown here is derived from an EMBL/GenBank/DDBJ whole genome shotgun (WGS) entry which is preliminary data.</text>
</comment>
<proteinExistence type="predicted"/>
<dbReference type="EMBL" id="MOXD01000012">
    <property type="protein sequence ID" value="OMQ20382.1"/>
    <property type="molecule type" value="Genomic_DNA"/>
</dbReference>
<dbReference type="InterPro" id="IPR029069">
    <property type="entry name" value="HotDog_dom_sf"/>
</dbReference>
<dbReference type="STRING" id="2034155.BMI79_18210"/>
<name>A0A1S8CEU8_9GAMM</name>
<dbReference type="OrthoDB" id="9774179at2"/>
<dbReference type="AlphaFoldDB" id="A0A1S8CEU8"/>
<keyword evidence="2" id="KW-1185">Reference proteome</keyword>
<organism evidence="1 2">
    <name type="scientific">Serratia oryzae</name>
    <dbReference type="NCBI Taxonomy" id="2034155"/>
    <lineage>
        <taxon>Bacteria</taxon>
        <taxon>Pseudomonadati</taxon>
        <taxon>Pseudomonadota</taxon>
        <taxon>Gammaproteobacteria</taxon>
        <taxon>Enterobacterales</taxon>
        <taxon>Yersiniaceae</taxon>
        <taxon>Serratia</taxon>
    </lineage>
</organism>
<gene>
    <name evidence="1" type="ORF">BMI79_18210</name>
</gene>
<dbReference type="Gene3D" id="3.10.129.10">
    <property type="entry name" value="Hotdog Thioesterase"/>
    <property type="match status" value="1"/>
</dbReference>
<protein>
    <submittedName>
        <fullName evidence="1">Uncharacterized protein</fullName>
    </submittedName>
</protein>
<sequence>MSMILNYSVRDAEEWAAFSGDYNPIHFDLQYVRNMGAEQLSVHGMRAMLDMKRHLSAALLAATPKEDFYSFSTRLRHPVLCHTPYQLQITEKGSQVTGKLLDSATQEICFSSKLTAAQPLVQVNGGQEHRLALAEVMALSQQFPGDAADAAQTWGFFDALLFQLVVKSPETLAMVTETLPELAAATLIEVFAQIPVVQTHHETHFSAKLLSPDAHFHLVDHLDYAIQPMLIVGNRESGFVLRTEIQARVQQQPLITTAVTLKTWPLAGN</sequence>
<dbReference type="Proteomes" id="UP000216021">
    <property type="component" value="Unassembled WGS sequence"/>
</dbReference>